<geneLocation type="mitochondrion" evidence="2"/>
<protein>
    <submittedName>
        <fullName evidence="2">Uncharacterized protein</fullName>
    </submittedName>
</protein>
<dbReference type="EMBL" id="MK623258">
    <property type="protein sequence ID" value="QEG57104.1"/>
    <property type="molecule type" value="Genomic_DNA"/>
</dbReference>
<proteinExistence type="predicted"/>
<keyword evidence="1" id="KW-1133">Transmembrane helix</keyword>
<keyword evidence="1" id="KW-0812">Transmembrane</keyword>
<sequence length="149" mass="17482">MLKWQMKEKKSSIGSPDYSKTNKNWNYGIYAAVGLGTIAGAYIAYLYFYGDTNMLHYCWDKTKDGYNYLKSYILESIRNYIWRKIWPFGRTFDSSPPSPSLPSLNLTEYDESSDIYVLDIAGMNTLELKLYILKFYKINMDFVSQQIME</sequence>
<keyword evidence="1" id="KW-0472">Membrane</keyword>
<name>A0A5B9RB80_9AGAM</name>
<evidence type="ECO:0000313" key="2">
    <source>
        <dbReference type="EMBL" id="QEG57104.1"/>
    </source>
</evidence>
<reference evidence="2" key="1">
    <citation type="submission" date="2019-03" db="EMBL/GenBank/DDBJ databases">
        <title>Evidence of extensive intraspecific noncoding reshuffling in a 169kb mitochondrial genome of basidiomycete fungus.</title>
        <authorList>
            <person name="Lee H.-H."/>
            <person name="Ke H.-M."/>
            <person name="Lin C.-Y.I."/>
            <person name="Lee T.J."/>
            <person name="Chung C.-L."/>
            <person name="Tsai I.J."/>
        </authorList>
    </citation>
    <scope>NUCLEOTIDE SEQUENCE</scope>
    <source>
        <strain evidence="2">MF3/22</strain>
    </source>
</reference>
<dbReference type="AlphaFoldDB" id="A0A5B9RB80"/>
<feature type="transmembrane region" description="Helical" evidence="1">
    <location>
        <begin position="27"/>
        <end position="48"/>
    </location>
</feature>
<keyword evidence="2" id="KW-0496">Mitochondrion</keyword>
<gene>
    <name evidence="2" type="ORF">Fomme_000094</name>
</gene>
<accession>A0A5B9RB80</accession>
<evidence type="ECO:0000256" key="1">
    <source>
        <dbReference type="SAM" id="Phobius"/>
    </source>
</evidence>
<organism evidence="2">
    <name type="scientific">Fomitiporia mediterranea</name>
    <dbReference type="NCBI Taxonomy" id="208960"/>
    <lineage>
        <taxon>Eukaryota</taxon>
        <taxon>Fungi</taxon>
        <taxon>Dikarya</taxon>
        <taxon>Basidiomycota</taxon>
        <taxon>Agaricomycotina</taxon>
        <taxon>Agaricomycetes</taxon>
        <taxon>Hymenochaetales</taxon>
        <taxon>Hymenochaetaceae</taxon>
        <taxon>Fomitiporia</taxon>
    </lineage>
</organism>